<dbReference type="PROSITE" id="PS51257">
    <property type="entry name" value="PROKAR_LIPOPROTEIN"/>
    <property type="match status" value="1"/>
</dbReference>
<feature type="chain" id="PRO_5001665488" evidence="1">
    <location>
        <begin position="20"/>
        <end position="673"/>
    </location>
</feature>
<gene>
    <name evidence="2" type="ORF">HMPREF1991_01779</name>
</gene>
<reference evidence="2 3" key="1">
    <citation type="submission" date="2013-08" db="EMBL/GenBank/DDBJ databases">
        <authorList>
            <person name="Weinstock G."/>
            <person name="Sodergren E."/>
            <person name="Wylie T."/>
            <person name="Fulton L."/>
            <person name="Fulton R."/>
            <person name="Fronick C."/>
            <person name="O'Laughlin M."/>
            <person name="Godfrey J."/>
            <person name="Miner T."/>
            <person name="Herter B."/>
            <person name="Appelbaum E."/>
            <person name="Cordes M."/>
            <person name="Lek S."/>
            <person name="Wollam A."/>
            <person name="Pepin K.H."/>
            <person name="Palsikar V.B."/>
            <person name="Mitreva M."/>
            <person name="Wilson R.K."/>
        </authorList>
    </citation>
    <scope>NUCLEOTIDE SEQUENCE [LARGE SCALE GENOMIC DNA]</scope>
    <source>
        <strain evidence="2 3">ATCC 15930</strain>
    </source>
</reference>
<dbReference type="PATRIC" id="fig|1122985.7.peg.1851"/>
<evidence type="ECO:0000313" key="3">
    <source>
        <dbReference type="Proteomes" id="UP000027442"/>
    </source>
</evidence>
<dbReference type="HOGENOM" id="CLU_025373_0_0_10"/>
<dbReference type="CDD" id="cd12965">
    <property type="entry name" value="CBM-Eb_CBM-Fb"/>
    <property type="match status" value="2"/>
</dbReference>
<keyword evidence="3" id="KW-1185">Reference proteome</keyword>
<protein>
    <submittedName>
        <fullName evidence="2">Uncharacterized protein</fullName>
    </submittedName>
</protein>
<accession>A0A069QJG6</accession>
<name>A0A069QJG6_HOYLO</name>
<dbReference type="EMBL" id="JNGW01000076">
    <property type="protein sequence ID" value="KDR52154.1"/>
    <property type="molecule type" value="Genomic_DNA"/>
</dbReference>
<dbReference type="RefSeq" id="WP_025789981.1">
    <property type="nucleotide sequence ID" value="NZ_KB899216.1"/>
</dbReference>
<dbReference type="GO" id="GO:0019867">
    <property type="term" value="C:outer membrane"/>
    <property type="evidence" value="ECO:0007669"/>
    <property type="project" value="InterPro"/>
</dbReference>
<dbReference type="AlphaFoldDB" id="A0A069QJG6"/>
<dbReference type="GO" id="GO:2001070">
    <property type="term" value="F:starch binding"/>
    <property type="evidence" value="ECO:0007669"/>
    <property type="project" value="InterPro"/>
</dbReference>
<comment type="caution">
    <text evidence="2">The sequence shown here is derived from an EMBL/GenBank/DDBJ whole genome shotgun (WGS) entry which is preliminary data.</text>
</comment>
<evidence type="ECO:0000256" key="1">
    <source>
        <dbReference type="SAM" id="SignalP"/>
    </source>
</evidence>
<feature type="signal peptide" evidence="1">
    <location>
        <begin position="1"/>
        <end position="19"/>
    </location>
</feature>
<dbReference type="Proteomes" id="UP000027442">
    <property type="component" value="Unassembled WGS sequence"/>
</dbReference>
<keyword evidence="1" id="KW-0732">Signal</keyword>
<sequence length="673" mass="72362">MIKLKHTLLAVLLPLMAGCADNNIGFDPVENVPAGVYVSGSSTEFSRPIATGQLVAKTHENILSHNVWLTTNGGLRISYVGDDGHPVYYGGQITSTDAASGVMECQLGEGNGEITVPAEGLYTLVVSKQKKKLTIIPVKLYVRGELALNDKGDRTLPLAKMEYDRLRHVVTWSNADSTEFVLPTEYAFAYADGKPVVVSDDNEAETDTFATVLTGTGKSVRTNVLNAKYAPLTAKSDVNLRFTLKGQYAISVQYSVLDNAFTARVGGDGVEATGLSEHLYMAGDGVGSWNSPQMVTMTPVGAAGNGEFWCLCYVEAGKTLAWSTSPDGANAVKTFNTVVGTKLDGNGQAAVEQTGLYLVYVDLNRKLLAFEKPEVYGTGECFGGDETKAEIKGAKLSLNTSNTGALKLYATSKYNARDWNTMLLTIENGKLVYPGLNTANVPAVPVAKQTTVNLNVAEGSADFGEPTPESKISGSVDQLYLTGDAFGQWNWASPGVVSLENGYAGKSRWFYIAYLKAGTGVKFSEEKAFGNGNFATLATSTGFTVQNNRAVVAADGIYMIYVGLDSREVAIEPVKLQAWSGSSSATFTVDADGKSMSVTLPETGRVRIYPSIPTFKHVNKFGDWKREVYVDPDTGEFLFRKQGAPEPNKDYVWTAGTKITINFETMKATIVKP</sequence>
<evidence type="ECO:0000313" key="2">
    <source>
        <dbReference type="EMBL" id="KDR52154.1"/>
    </source>
</evidence>
<dbReference type="Gene3D" id="2.60.40.3610">
    <property type="match status" value="2"/>
</dbReference>
<proteinExistence type="predicted"/>
<dbReference type="Gene3D" id="2.60.40.3620">
    <property type="match status" value="3"/>
</dbReference>
<organism evidence="2 3">
    <name type="scientific">Hoylesella loescheii DSM 19665 = JCM 12249 = ATCC 15930</name>
    <dbReference type="NCBI Taxonomy" id="1122985"/>
    <lineage>
        <taxon>Bacteria</taxon>
        <taxon>Pseudomonadati</taxon>
        <taxon>Bacteroidota</taxon>
        <taxon>Bacteroidia</taxon>
        <taxon>Bacteroidales</taxon>
        <taxon>Prevotellaceae</taxon>
        <taxon>Hoylesella</taxon>
    </lineage>
</organism>